<dbReference type="Proteomes" id="UP000240883">
    <property type="component" value="Unassembled WGS sequence"/>
</dbReference>
<keyword evidence="3" id="KW-1185">Reference proteome</keyword>
<feature type="compositionally biased region" description="Pro residues" evidence="1">
    <location>
        <begin position="127"/>
        <end position="145"/>
    </location>
</feature>
<protein>
    <submittedName>
        <fullName evidence="2">Uncharacterized protein</fullName>
    </submittedName>
</protein>
<dbReference type="PROSITE" id="PS51257">
    <property type="entry name" value="PROKAR_LIPOPROTEIN"/>
    <property type="match status" value="1"/>
</dbReference>
<dbReference type="EMBL" id="KZ678136">
    <property type="protein sequence ID" value="PSN66048.1"/>
    <property type="molecule type" value="Genomic_DNA"/>
</dbReference>
<sequence length="145" mass="15154">MLRPLLLASRSQPSAPRPAAPATLSAGCHGCPSPQLSGGCRRSKTPPLSELSEQNSSAAIALHPSHPTTPISFPFPPSPIIARLARSPALISLPPAGPPGLVTRMRPSTARNERAQHPRNPSLRPLIPTPTRPARPAPISAPPLL</sequence>
<evidence type="ECO:0000256" key="1">
    <source>
        <dbReference type="SAM" id="MobiDB-lite"/>
    </source>
</evidence>
<feature type="compositionally biased region" description="Low complexity" evidence="1">
    <location>
        <begin position="63"/>
        <end position="72"/>
    </location>
</feature>
<feature type="region of interest" description="Disordered" evidence="1">
    <location>
        <begin position="92"/>
        <end position="145"/>
    </location>
</feature>
<reference evidence="2 3" key="1">
    <citation type="journal article" date="2018" name="Front. Microbiol.">
        <title>Genome-Wide Analysis of Corynespora cassiicola Leaf Fall Disease Putative Effectors.</title>
        <authorList>
            <person name="Lopez D."/>
            <person name="Ribeiro S."/>
            <person name="Label P."/>
            <person name="Fumanal B."/>
            <person name="Venisse J.S."/>
            <person name="Kohler A."/>
            <person name="de Oliveira R.R."/>
            <person name="Labutti K."/>
            <person name="Lipzen A."/>
            <person name="Lail K."/>
            <person name="Bauer D."/>
            <person name="Ohm R.A."/>
            <person name="Barry K.W."/>
            <person name="Spatafora J."/>
            <person name="Grigoriev I.V."/>
            <person name="Martin F.M."/>
            <person name="Pujade-Renaud V."/>
        </authorList>
    </citation>
    <scope>NUCLEOTIDE SEQUENCE [LARGE SCALE GENOMIC DNA]</scope>
    <source>
        <strain evidence="2 3">Philippines</strain>
    </source>
</reference>
<evidence type="ECO:0000313" key="3">
    <source>
        <dbReference type="Proteomes" id="UP000240883"/>
    </source>
</evidence>
<proteinExistence type="predicted"/>
<name>A0A2T2NLW7_CORCC</name>
<feature type="region of interest" description="Disordered" evidence="1">
    <location>
        <begin position="1"/>
        <end position="78"/>
    </location>
</feature>
<accession>A0A2T2NLW7</accession>
<dbReference type="AlphaFoldDB" id="A0A2T2NLW7"/>
<evidence type="ECO:0000313" key="2">
    <source>
        <dbReference type="EMBL" id="PSN66048.1"/>
    </source>
</evidence>
<gene>
    <name evidence="2" type="ORF">BS50DRAFT_404949</name>
</gene>
<organism evidence="2 3">
    <name type="scientific">Corynespora cassiicola Philippines</name>
    <dbReference type="NCBI Taxonomy" id="1448308"/>
    <lineage>
        <taxon>Eukaryota</taxon>
        <taxon>Fungi</taxon>
        <taxon>Dikarya</taxon>
        <taxon>Ascomycota</taxon>
        <taxon>Pezizomycotina</taxon>
        <taxon>Dothideomycetes</taxon>
        <taxon>Pleosporomycetidae</taxon>
        <taxon>Pleosporales</taxon>
        <taxon>Corynesporascaceae</taxon>
        <taxon>Corynespora</taxon>
    </lineage>
</organism>